<evidence type="ECO:0000259" key="9">
    <source>
        <dbReference type="Pfam" id="PF01433"/>
    </source>
</evidence>
<dbReference type="Gene3D" id="1.10.390.10">
    <property type="entry name" value="Neutral Protease Domain 2"/>
    <property type="match status" value="1"/>
</dbReference>
<evidence type="ECO:0000256" key="7">
    <source>
        <dbReference type="ARBA" id="ARBA00023049"/>
    </source>
</evidence>
<dbReference type="Pfam" id="PF01433">
    <property type="entry name" value="Peptidase_M1"/>
    <property type="match status" value="1"/>
</dbReference>
<keyword evidence="6 8" id="KW-0862">Zinc</keyword>
<evidence type="ECO:0000259" key="10">
    <source>
        <dbReference type="Pfam" id="PF11838"/>
    </source>
</evidence>
<comment type="cofactor">
    <cofactor evidence="8">
        <name>Zn(2+)</name>
        <dbReference type="ChEBI" id="CHEBI:29105"/>
    </cofactor>
    <text evidence="8">Binds 1 zinc ion per subunit.</text>
</comment>
<dbReference type="InterPro" id="IPR045357">
    <property type="entry name" value="Aminopeptidase_N-like_N"/>
</dbReference>
<feature type="domain" description="Aminopeptidase N-like N-terminal" evidence="11">
    <location>
        <begin position="27"/>
        <end position="211"/>
    </location>
</feature>
<dbReference type="InterPro" id="IPR042097">
    <property type="entry name" value="Aminopeptidase_N-like_N_sf"/>
</dbReference>
<dbReference type="PANTHER" id="PTHR11533:SF174">
    <property type="entry name" value="PUROMYCIN-SENSITIVE AMINOPEPTIDASE-RELATED"/>
    <property type="match status" value="1"/>
</dbReference>
<keyword evidence="5 8" id="KW-0378">Hydrolase</keyword>
<reference evidence="12 13" key="1">
    <citation type="submission" date="2024-02" db="EMBL/GenBank/DDBJ databases">
        <title>Discinaceae phylogenomics.</title>
        <authorList>
            <person name="Dirks A.C."/>
            <person name="James T.Y."/>
        </authorList>
    </citation>
    <scope>NUCLEOTIDE SEQUENCE [LARGE SCALE GENOMIC DNA]</scope>
    <source>
        <strain evidence="12 13">ACD0624</strain>
    </source>
</reference>
<dbReference type="SUPFAM" id="SSF63737">
    <property type="entry name" value="Leukotriene A4 hydrolase N-terminal domain"/>
    <property type="match status" value="1"/>
</dbReference>
<dbReference type="InterPro" id="IPR027268">
    <property type="entry name" value="Peptidase_M4/M1_CTD_sf"/>
</dbReference>
<sequence length="880" mass="98957">MCRHHDLDASGNVDITQGKEVLPSNVKPTNYALELEPDLEKFTFEGTVGITLDIVEDSTTIAINDIDLVIGHVKLEYDGQTQTPTSTGRDDEIQTTTFTFKDTIPAGTNAILTIKYKGTLNDNMAGFYRSSYKDEAGETKYMATTQMEPTDARRALPCFDQPDLKATWEVTLIADKNLTCLSNMDVKHEKDHSNGKKAVTFNRSPKMSTYLLAFIVGDFKYVENNDFRVPIRVYATPGNEKQGVFSAELAARTLEFYEKTFDSPYPLPKMDMVAIPDFSAGAMENWGLVTYRVVDLLYDERTASLDRKQRIAEVVQHELAHQWFGNLVTMDFWEGLWLNEGFATWMSWYSSNKFYPQWKVWESYVTDSLAGALSLDGLRSSHPIEAPVKKVSEINQIFDSISYLKGSSVLRMISVYLGEDIFLEGIRRYLKKHAYGNTQTGDLWAALSDASGKDVESDMATWTKKIGYPVVTVKEDGKTLHLTQNRYLRTADVKPEEDETLWPIFIGLRTKDGVEESLTFNKRETTLELKDTDFFKLNADQTGVYRTLYTPERLAKLGQESSLLSVQDKAGLLGDAGALATSGYQKTSGLLDLLSGFKDEKEYIVWTEIAQRISGLKAAWLFEPKDQTEGLKKFQRDMFSPLAHRVGWDFKKDDDDLHQQLKALAFAQAGSSGDEKVVAAATEMFKKFAEGDADAINPNIRGSVYSIVLQYGDNSGEKEWEIIYNAYKNGRNGDERNVALRSLGRSENKENIKKTLDLAINGEVKEQDIYQPIGGLRSHAAGTKALWVWTQKNWDLLVKKLPPGLSMLGSIVLTCTGGFTTDQAIGDIEKFFDKKSLKGFDRSLAQSLDGIRAKSAWVKRDVEDVKGWLKKNKYSAAEKL</sequence>
<evidence type="ECO:0000313" key="13">
    <source>
        <dbReference type="Proteomes" id="UP001447188"/>
    </source>
</evidence>
<dbReference type="EMBL" id="JBBBZM010000016">
    <property type="protein sequence ID" value="KAL0638985.1"/>
    <property type="molecule type" value="Genomic_DNA"/>
</dbReference>
<keyword evidence="3 8" id="KW-0645">Protease</keyword>
<name>A0ABR3GSV7_9PEZI</name>
<dbReference type="EC" id="3.4.11.-" evidence="8"/>
<comment type="similarity">
    <text evidence="1 8">Belongs to the peptidase M1 family.</text>
</comment>
<dbReference type="Pfam" id="PF11838">
    <property type="entry name" value="ERAP1_C"/>
    <property type="match status" value="1"/>
</dbReference>
<dbReference type="InterPro" id="IPR050344">
    <property type="entry name" value="Peptidase_M1_aminopeptidases"/>
</dbReference>
<dbReference type="Gene3D" id="2.60.40.1730">
    <property type="entry name" value="tricorn interacting facor f3 domain"/>
    <property type="match status" value="1"/>
</dbReference>
<dbReference type="GO" id="GO:0004177">
    <property type="term" value="F:aminopeptidase activity"/>
    <property type="evidence" value="ECO:0007669"/>
    <property type="project" value="UniProtKB-KW"/>
</dbReference>
<feature type="domain" description="Peptidase M1 membrane alanine aminopeptidase" evidence="9">
    <location>
        <begin position="245"/>
        <end position="462"/>
    </location>
</feature>
<evidence type="ECO:0000313" key="12">
    <source>
        <dbReference type="EMBL" id="KAL0638985.1"/>
    </source>
</evidence>
<dbReference type="InterPro" id="IPR014782">
    <property type="entry name" value="Peptidase_M1_dom"/>
</dbReference>
<feature type="domain" description="ERAP1-like C-terminal" evidence="10">
    <location>
        <begin position="534"/>
        <end position="853"/>
    </location>
</feature>
<dbReference type="Gene3D" id="1.25.50.20">
    <property type="match status" value="1"/>
</dbReference>
<accession>A0ABR3GSV7</accession>
<keyword evidence="4 8" id="KW-0479">Metal-binding</keyword>
<evidence type="ECO:0000256" key="5">
    <source>
        <dbReference type="ARBA" id="ARBA00022801"/>
    </source>
</evidence>
<evidence type="ECO:0000256" key="6">
    <source>
        <dbReference type="ARBA" id="ARBA00022833"/>
    </source>
</evidence>
<proteinExistence type="inferred from homology"/>
<dbReference type="InterPro" id="IPR001930">
    <property type="entry name" value="Peptidase_M1"/>
</dbReference>
<evidence type="ECO:0000256" key="1">
    <source>
        <dbReference type="ARBA" id="ARBA00010136"/>
    </source>
</evidence>
<evidence type="ECO:0000256" key="4">
    <source>
        <dbReference type="ARBA" id="ARBA00022723"/>
    </source>
</evidence>
<dbReference type="CDD" id="cd09601">
    <property type="entry name" value="M1_APN-Q_like"/>
    <property type="match status" value="1"/>
</dbReference>
<keyword evidence="13" id="KW-1185">Reference proteome</keyword>
<dbReference type="Gene3D" id="2.60.40.1910">
    <property type="match status" value="1"/>
</dbReference>
<dbReference type="Proteomes" id="UP001447188">
    <property type="component" value="Unassembled WGS sequence"/>
</dbReference>
<dbReference type="Pfam" id="PF17900">
    <property type="entry name" value="Peptidase_M1_N"/>
    <property type="match status" value="1"/>
</dbReference>
<dbReference type="InterPro" id="IPR034016">
    <property type="entry name" value="M1_APN-typ"/>
</dbReference>
<evidence type="ECO:0000256" key="2">
    <source>
        <dbReference type="ARBA" id="ARBA00022438"/>
    </source>
</evidence>
<dbReference type="PANTHER" id="PTHR11533">
    <property type="entry name" value="PROTEASE M1 ZINC METALLOPROTEASE"/>
    <property type="match status" value="1"/>
</dbReference>
<evidence type="ECO:0000259" key="11">
    <source>
        <dbReference type="Pfam" id="PF17900"/>
    </source>
</evidence>
<gene>
    <name evidence="12" type="primary">APE2</name>
    <name evidence="12" type="ORF">Q9L58_002036</name>
</gene>
<dbReference type="InterPro" id="IPR024571">
    <property type="entry name" value="ERAP1-like_C_dom"/>
</dbReference>
<dbReference type="SUPFAM" id="SSF55486">
    <property type="entry name" value="Metalloproteases ('zincins'), catalytic domain"/>
    <property type="match status" value="1"/>
</dbReference>
<evidence type="ECO:0000256" key="3">
    <source>
        <dbReference type="ARBA" id="ARBA00022670"/>
    </source>
</evidence>
<keyword evidence="2 8" id="KW-0031">Aminopeptidase</keyword>
<keyword evidence="7 8" id="KW-0482">Metalloprotease</keyword>
<evidence type="ECO:0000256" key="8">
    <source>
        <dbReference type="RuleBase" id="RU364040"/>
    </source>
</evidence>
<dbReference type="PRINTS" id="PR00756">
    <property type="entry name" value="ALADIPTASE"/>
</dbReference>
<comment type="caution">
    <text evidence="12">The sequence shown here is derived from an EMBL/GenBank/DDBJ whole genome shotgun (WGS) entry which is preliminary data.</text>
</comment>
<organism evidence="12 13">
    <name type="scientific">Discina gigas</name>
    <dbReference type="NCBI Taxonomy" id="1032678"/>
    <lineage>
        <taxon>Eukaryota</taxon>
        <taxon>Fungi</taxon>
        <taxon>Dikarya</taxon>
        <taxon>Ascomycota</taxon>
        <taxon>Pezizomycotina</taxon>
        <taxon>Pezizomycetes</taxon>
        <taxon>Pezizales</taxon>
        <taxon>Discinaceae</taxon>
        <taxon>Discina</taxon>
    </lineage>
</organism>
<protein>
    <recommendedName>
        <fullName evidence="8">Aminopeptidase</fullName>
        <ecNumber evidence="8">3.4.11.-</ecNumber>
    </recommendedName>
</protein>